<evidence type="ECO:0000256" key="1">
    <source>
        <dbReference type="PIRSR" id="PIRSR639069-1"/>
    </source>
</evidence>
<feature type="active site" description="Charge relay system" evidence="1">
    <location>
        <position position="299"/>
    </location>
</feature>
<dbReference type="GO" id="GO:0005976">
    <property type="term" value="P:polysaccharide metabolic process"/>
    <property type="evidence" value="ECO:0007669"/>
    <property type="project" value="TreeGrafter"/>
</dbReference>
<proteinExistence type="predicted"/>
<feature type="active site" description="Nucleophile" evidence="1">
    <location>
        <position position="185"/>
    </location>
</feature>
<accession>A0A3D9IPU0</accession>
<evidence type="ECO:0000256" key="2">
    <source>
        <dbReference type="PIRSR" id="PIRSR639069-2"/>
    </source>
</evidence>
<reference evidence="4 5" key="1">
    <citation type="submission" date="2018-07" db="EMBL/GenBank/DDBJ databases">
        <title>Genomic Encyclopedia of Type Strains, Phase III (KMG-III): the genomes of soil and plant-associated and newly described type strains.</title>
        <authorList>
            <person name="Whitman W."/>
        </authorList>
    </citation>
    <scope>NUCLEOTIDE SEQUENCE [LARGE SCALE GENOMIC DNA]</scope>
    <source>
        <strain evidence="4 5">CECT 8236</strain>
    </source>
</reference>
<evidence type="ECO:0000313" key="5">
    <source>
        <dbReference type="Proteomes" id="UP000256869"/>
    </source>
</evidence>
<evidence type="ECO:0000259" key="3">
    <source>
        <dbReference type="Pfam" id="PF05448"/>
    </source>
</evidence>
<dbReference type="InterPro" id="IPR039069">
    <property type="entry name" value="CE7"/>
</dbReference>
<name>A0A3D9IPU0_9BACL</name>
<feature type="active site" description="Charge relay system" evidence="1">
    <location>
        <position position="270"/>
    </location>
</feature>
<dbReference type="InterPro" id="IPR029058">
    <property type="entry name" value="AB_hydrolase_fold"/>
</dbReference>
<dbReference type="PANTHER" id="PTHR40111">
    <property type="entry name" value="CEPHALOSPORIN-C DEACETYLASE"/>
    <property type="match status" value="1"/>
</dbReference>
<dbReference type="RefSeq" id="WP_115991900.1">
    <property type="nucleotide sequence ID" value="NZ_QRDY01000003.1"/>
</dbReference>
<evidence type="ECO:0000313" key="4">
    <source>
        <dbReference type="EMBL" id="RED63781.1"/>
    </source>
</evidence>
<dbReference type="Pfam" id="PF05448">
    <property type="entry name" value="AXE1"/>
    <property type="match status" value="1"/>
</dbReference>
<dbReference type="PANTHER" id="PTHR40111:SF1">
    <property type="entry name" value="CEPHALOSPORIN-C DEACETYLASE"/>
    <property type="match status" value="1"/>
</dbReference>
<dbReference type="GO" id="GO:0052689">
    <property type="term" value="F:carboxylic ester hydrolase activity"/>
    <property type="evidence" value="ECO:0007669"/>
    <property type="project" value="TreeGrafter"/>
</dbReference>
<dbReference type="Gene3D" id="3.40.50.1820">
    <property type="entry name" value="alpha/beta hydrolase"/>
    <property type="match status" value="1"/>
</dbReference>
<dbReference type="AlphaFoldDB" id="A0A3D9IPU0"/>
<feature type="binding site" evidence="2">
    <location>
        <position position="95"/>
    </location>
    <ligand>
        <name>substrate</name>
    </ligand>
</feature>
<dbReference type="OrthoDB" id="9770528at2"/>
<dbReference type="SUPFAM" id="SSF53474">
    <property type="entry name" value="alpha/beta-Hydrolases"/>
    <property type="match status" value="1"/>
</dbReference>
<organism evidence="4 5">
    <name type="scientific">Cohnella lupini</name>
    <dbReference type="NCBI Taxonomy" id="1294267"/>
    <lineage>
        <taxon>Bacteria</taxon>
        <taxon>Bacillati</taxon>
        <taxon>Bacillota</taxon>
        <taxon>Bacilli</taxon>
        <taxon>Bacillales</taxon>
        <taxon>Paenibacillaceae</taxon>
        <taxon>Cohnella</taxon>
    </lineage>
</organism>
<sequence length="320" mass="35707">MSHAITRRIEDLEKLSPPLTARPDIDEYWDRTLRQFSDKPLNAKRTLVVTPYAYMEAYKVSYEGFDETPIHGWYLLPKFRKEGTELPCVVLYHGYSGSKGYPEEYASYLMMGVAVFAIDVRGQAGETGNGMAQDFGMTKGWITQGILHRDTCYYRAVTIDALKALDWASEQPEVDASRICAAGGSQGGGLAMIAAALSDKPAIAVPHIPNMCHMDFGILNSNSSLSEAAAFIERFPESLETVIETLSYYDNMNLAHRIRIPIFVTVGLKDPVTMPETIYAAYNRVESEKTIVPYPFSGHVVTADHNRKATEFIAKHFRLG</sequence>
<keyword evidence="5" id="KW-1185">Reference proteome</keyword>
<dbReference type="Proteomes" id="UP000256869">
    <property type="component" value="Unassembled WGS sequence"/>
</dbReference>
<protein>
    <submittedName>
        <fullName evidence="4">Cephalosporin-C deacetylase</fullName>
    </submittedName>
</protein>
<comment type="caution">
    <text evidence="4">The sequence shown here is derived from an EMBL/GenBank/DDBJ whole genome shotgun (WGS) entry which is preliminary data.</text>
</comment>
<dbReference type="EMBL" id="QRDY01000003">
    <property type="protein sequence ID" value="RED63781.1"/>
    <property type="molecule type" value="Genomic_DNA"/>
</dbReference>
<dbReference type="InterPro" id="IPR008391">
    <property type="entry name" value="AXE1_dom"/>
</dbReference>
<gene>
    <name evidence="4" type="ORF">DFP95_10320</name>
</gene>
<feature type="domain" description="Acetyl xylan esterase" evidence="3">
    <location>
        <begin position="9"/>
        <end position="314"/>
    </location>
</feature>